<dbReference type="RefSeq" id="WP_332292868.1">
    <property type="nucleotide sequence ID" value="NZ_JAZIBG010000054.1"/>
</dbReference>
<dbReference type="PROSITE" id="PS51707">
    <property type="entry name" value="CYTH"/>
    <property type="match status" value="1"/>
</dbReference>
<evidence type="ECO:0000259" key="2">
    <source>
        <dbReference type="PROSITE" id="PS51708"/>
    </source>
</evidence>
<dbReference type="GO" id="GO:0046872">
    <property type="term" value="F:metal ion binding"/>
    <property type="evidence" value="ECO:0007669"/>
    <property type="project" value="TreeGrafter"/>
</dbReference>
<dbReference type="InterPro" id="IPR007899">
    <property type="entry name" value="CHAD_dom"/>
</dbReference>
<comment type="caution">
    <text evidence="3">The sequence shown here is derived from an EMBL/GenBank/DDBJ whole genome shotgun (WGS) entry which is preliminary data.</text>
</comment>
<dbReference type="PROSITE" id="PS51708">
    <property type="entry name" value="CHAD"/>
    <property type="match status" value="1"/>
</dbReference>
<dbReference type="GO" id="GO:0050355">
    <property type="term" value="F:inorganic triphosphate phosphatase activity"/>
    <property type="evidence" value="ECO:0007669"/>
    <property type="project" value="InterPro"/>
</dbReference>
<evidence type="ECO:0000313" key="3">
    <source>
        <dbReference type="EMBL" id="MEF7617174.1"/>
    </source>
</evidence>
<feature type="domain" description="CHAD" evidence="2">
    <location>
        <begin position="233"/>
        <end position="503"/>
    </location>
</feature>
<dbReference type="SMART" id="SM00880">
    <property type="entry name" value="CHAD"/>
    <property type="match status" value="1"/>
</dbReference>
<evidence type="ECO:0000313" key="4">
    <source>
        <dbReference type="Proteomes" id="UP001336250"/>
    </source>
</evidence>
<dbReference type="Gene3D" id="2.40.320.10">
    <property type="entry name" value="Hypothetical Protein Pfu-838710-001"/>
    <property type="match status" value="1"/>
</dbReference>
<proteinExistence type="predicted"/>
<dbReference type="InterPro" id="IPR033469">
    <property type="entry name" value="CYTH-like_dom_sf"/>
</dbReference>
<dbReference type="Proteomes" id="UP001336250">
    <property type="component" value="Unassembled WGS sequence"/>
</dbReference>
<sequence>MSQEIELKFGFAPAALSGLVAALSGEGARRERLQAHYFDTPDRLLARHRIALRLRKEGRRWVQTLKAQGASVVQRLEDNAVVPAPRGGGVPALDVGRHDGSPAGDALAAVLRRAAAERDNGGTPPQAPATLQAVYGTDLWRRTRVIDLAGGRIEAALDEGHILSGGERLAVCELELELADGSPAALQALAAEWVSAHGLWLSHATKAERGERLAQGLPLWPVVKAGTPGGELPPDADRWVRDSITRCLGQIVPNADALASGHGGPEHVHQLRVGLRRLRTVLRELQGVEAGEALREAFGMLGRWRDRDEALGGAAAALALSGAPPITMPQDGADVTPPNAVAGAAAFQQALVALTVAGLQPAGESPLEAPPRDDHGPRALAARRLKKLHRRVLRDADGFESLPAEAQHRVRKRVKRLRYLAEFAAPAFEAAAVRRYLKRLAPAQEALGQLNDQAVALDAYRRAAEAGNAEAWYAVGWLQARRAPAVHACRQALRKLGKAKRFW</sequence>
<accession>A0AAW9QNN8</accession>
<name>A0AAW9QNN8_9BURK</name>
<feature type="domain" description="CYTH" evidence="1">
    <location>
        <begin position="2"/>
        <end position="217"/>
    </location>
</feature>
<dbReference type="InterPro" id="IPR038186">
    <property type="entry name" value="CHAD_dom_sf"/>
</dbReference>
<gene>
    <name evidence="3" type="ORF">V4F39_24890</name>
</gene>
<dbReference type="Pfam" id="PF05235">
    <property type="entry name" value="CHAD"/>
    <property type="match status" value="1"/>
</dbReference>
<dbReference type="PANTHER" id="PTHR39569:SF1">
    <property type="entry name" value="INORGANIC TRIPHOSPHATASE"/>
    <property type="match status" value="1"/>
</dbReference>
<dbReference type="CDD" id="cd07756">
    <property type="entry name" value="CYTH-like_Pase_CHAD"/>
    <property type="match status" value="1"/>
</dbReference>
<dbReference type="InterPro" id="IPR039013">
    <property type="entry name" value="YgiF"/>
</dbReference>
<dbReference type="SUPFAM" id="SSF55154">
    <property type="entry name" value="CYTH-like phosphatases"/>
    <property type="match status" value="1"/>
</dbReference>
<dbReference type="PANTHER" id="PTHR39569">
    <property type="entry name" value="INORGANIC TRIPHOSPHATASE"/>
    <property type="match status" value="1"/>
</dbReference>
<reference evidence="3 4" key="1">
    <citation type="submission" date="2024-02" db="EMBL/GenBank/DDBJ databases">
        <title>Genome sequence of Aquincola sp. MAHUQ-54.</title>
        <authorList>
            <person name="Huq M.A."/>
        </authorList>
    </citation>
    <scope>NUCLEOTIDE SEQUENCE [LARGE SCALE GENOMIC DNA]</scope>
    <source>
        <strain evidence="3 4">MAHUQ-54</strain>
    </source>
</reference>
<evidence type="ECO:0000259" key="1">
    <source>
        <dbReference type="PROSITE" id="PS51707"/>
    </source>
</evidence>
<dbReference type="AlphaFoldDB" id="A0AAW9QNN8"/>
<protein>
    <submittedName>
        <fullName evidence="3">CYTH and CHAD domain-containing protein</fullName>
    </submittedName>
</protein>
<dbReference type="InterPro" id="IPR023577">
    <property type="entry name" value="CYTH_domain"/>
</dbReference>
<organism evidence="3 4">
    <name type="scientific">Aquincola agrisoli</name>
    <dbReference type="NCBI Taxonomy" id="3119538"/>
    <lineage>
        <taxon>Bacteria</taxon>
        <taxon>Pseudomonadati</taxon>
        <taxon>Pseudomonadota</taxon>
        <taxon>Betaproteobacteria</taxon>
        <taxon>Burkholderiales</taxon>
        <taxon>Sphaerotilaceae</taxon>
        <taxon>Aquincola</taxon>
    </lineage>
</organism>
<dbReference type="Pfam" id="PF01928">
    <property type="entry name" value="CYTH"/>
    <property type="match status" value="1"/>
</dbReference>
<dbReference type="SMART" id="SM01118">
    <property type="entry name" value="CYTH"/>
    <property type="match status" value="1"/>
</dbReference>
<dbReference type="Gene3D" id="1.40.20.10">
    <property type="entry name" value="CHAD domain"/>
    <property type="match status" value="1"/>
</dbReference>
<dbReference type="EMBL" id="JAZIBG010000054">
    <property type="protein sequence ID" value="MEF7617174.1"/>
    <property type="molecule type" value="Genomic_DNA"/>
</dbReference>
<keyword evidence="4" id="KW-1185">Reference proteome</keyword>